<feature type="non-terminal residue" evidence="1">
    <location>
        <position position="63"/>
    </location>
</feature>
<dbReference type="Proteomes" id="UP000076532">
    <property type="component" value="Unassembled WGS sequence"/>
</dbReference>
<name>A0A167VML4_9AGAM</name>
<evidence type="ECO:0000313" key="2">
    <source>
        <dbReference type="Proteomes" id="UP000076532"/>
    </source>
</evidence>
<accession>A0A167VML4</accession>
<reference evidence="1 2" key="1">
    <citation type="journal article" date="2016" name="Mol. Biol. Evol.">
        <title>Comparative Genomics of Early-Diverging Mushroom-Forming Fungi Provides Insights into the Origins of Lignocellulose Decay Capabilities.</title>
        <authorList>
            <person name="Nagy L.G."/>
            <person name="Riley R."/>
            <person name="Tritt A."/>
            <person name="Adam C."/>
            <person name="Daum C."/>
            <person name="Floudas D."/>
            <person name="Sun H."/>
            <person name="Yadav J.S."/>
            <person name="Pangilinan J."/>
            <person name="Larsson K.H."/>
            <person name="Matsuura K."/>
            <person name="Barry K."/>
            <person name="Labutti K."/>
            <person name="Kuo R."/>
            <person name="Ohm R.A."/>
            <person name="Bhattacharya S.S."/>
            <person name="Shirouzu T."/>
            <person name="Yoshinaga Y."/>
            <person name="Martin F.M."/>
            <person name="Grigoriev I.V."/>
            <person name="Hibbett D.S."/>
        </authorList>
    </citation>
    <scope>NUCLEOTIDE SEQUENCE [LARGE SCALE GENOMIC DNA]</scope>
    <source>
        <strain evidence="1 2">CBS 109695</strain>
    </source>
</reference>
<sequence>MRGQKYSLDIGDMHDLHILLPTMHLDMQDQGQQVPSRGPYSIAEHLSLRLFWVMFIEHAEIPK</sequence>
<dbReference type="EMBL" id="KV417857">
    <property type="protein sequence ID" value="KZP05176.1"/>
    <property type="molecule type" value="Genomic_DNA"/>
</dbReference>
<gene>
    <name evidence="1" type="ORF">FIBSPDRAFT_877813</name>
</gene>
<dbReference type="AlphaFoldDB" id="A0A167VML4"/>
<proteinExistence type="predicted"/>
<keyword evidence="2" id="KW-1185">Reference proteome</keyword>
<evidence type="ECO:0000313" key="1">
    <source>
        <dbReference type="EMBL" id="KZP05176.1"/>
    </source>
</evidence>
<organism evidence="1 2">
    <name type="scientific">Athelia psychrophila</name>
    <dbReference type="NCBI Taxonomy" id="1759441"/>
    <lineage>
        <taxon>Eukaryota</taxon>
        <taxon>Fungi</taxon>
        <taxon>Dikarya</taxon>
        <taxon>Basidiomycota</taxon>
        <taxon>Agaricomycotina</taxon>
        <taxon>Agaricomycetes</taxon>
        <taxon>Agaricomycetidae</taxon>
        <taxon>Atheliales</taxon>
        <taxon>Atheliaceae</taxon>
        <taxon>Athelia</taxon>
    </lineage>
</organism>
<protein>
    <submittedName>
        <fullName evidence="1">Uncharacterized protein</fullName>
    </submittedName>
</protein>